<proteinExistence type="inferred from homology"/>
<evidence type="ECO:0000256" key="12">
    <source>
        <dbReference type="ARBA" id="ARBA00022977"/>
    </source>
</evidence>
<feature type="domain" description="Pyridoxamine kinase/Phosphomethylpyrimidine kinase" evidence="16">
    <location>
        <begin position="12"/>
        <end position="257"/>
    </location>
</feature>
<evidence type="ECO:0000256" key="7">
    <source>
        <dbReference type="ARBA" id="ARBA00019161"/>
    </source>
</evidence>
<keyword evidence="10 17" id="KW-0418">Kinase</keyword>
<sequence length="271" mass="29036">MIPQVLTIAGTDSGGGAGVQADLKTFEERNVFGMSVVVAVTAQNTKGVQGVYPLPVEAIVRQMESLADDFTISALKTGMLVDAERIEAVASGIRRFGWHPLVVDPVMVAKGGAHLVAPEAIETISRKLLPVADLITPNTPEAEVLAEMSIRSDADREQAARKIINQGAKAVLLKGGHDEANPEKARDCLVTKDRTIWFEADRINTPHTHGTGCTLSSLITAEMAKGHDLEESVRTAKHLLTRAIAHAPEIGHGHGPVAHWSLREDVAAYDK</sequence>
<dbReference type="NCBIfam" id="TIGR00097">
    <property type="entry name" value="HMP-P_kinase"/>
    <property type="match status" value="1"/>
</dbReference>
<evidence type="ECO:0000256" key="14">
    <source>
        <dbReference type="ARBA" id="ARBA00042102"/>
    </source>
</evidence>
<dbReference type="GO" id="GO:0005524">
    <property type="term" value="F:ATP binding"/>
    <property type="evidence" value="ECO:0007669"/>
    <property type="project" value="UniProtKB-KW"/>
</dbReference>
<dbReference type="STRING" id="269670.SAMN02982927_03474"/>
<dbReference type="GO" id="GO:0008902">
    <property type="term" value="F:hydroxymethylpyrimidine kinase activity"/>
    <property type="evidence" value="ECO:0007669"/>
    <property type="project" value="UniProtKB-EC"/>
</dbReference>
<comment type="pathway">
    <text evidence="3">Cofactor biosynthesis; thiamine diphosphate biosynthesis; 4-amino-2-methyl-5-diphosphomethylpyrimidine from 5-amino-1-(5-phospho-D-ribosyl)imidazole: step 3/3.</text>
</comment>
<dbReference type="InterPro" id="IPR013749">
    <property type="entry name" value="PM/HMP-P_kinase-1"/>
</dbReference>
<evidence type="ECO:0000256" key="2">
    <source>
        <dbReference type="ARBA" id="ARBA00000565"/>
    </source>
</evidence>
<reference evidence="18" key="1">
    <citation type="submission" date="2016-10" db="EMBL/GenBank/DDBJ databases">
        <authorList>
            <person name="Varghese N."/>
            <person name="Submissions S."/>
        </authorList>
    </citation>
    <scope>NUCLEOTIDE SEQUENCE [LARGE SCALE GENOMIC DNA]</scope>
    <source>
        <strain evidence="18">ATCC 700379</strain>
    </source>
</reference>
<evidence type="ECO:0000259" key="16">
    <source>
        <dbReference type="Pfam" id="PF08543"/>
    </source>
</evidence>
<dbReference type="InterPro" id="IPR004399">
    <property type="entry name" value="HMP/HMP-P_kinase_dom"/>
</dbReference>
<dbReference type="AlphaFoldDB" id="A0A1I2WCA6"/>
<dbReference type="OrthoDB" id="9810880at2"/>
<dbReference type="EC" id="2.7.1.49" evidence="5"/>
<evidence type="ECO:0000256" key="13">
    <source>
        <dbReference type="ARBA" id="ARBA00037917"/>
    </source>
</evidence>
<dbReference type="GO" id="GO:0009228">
    <property type="term" value="P:thiamine biosynthetic process"/>
    <property type="evidence" value="ECO:0007669"/>
    <property type="project" value="UniProtKB-KW"/>
</dbReference>
<name>A0A1I2WCA6_9BACL</name>
<evidence type="ECO:0000256" key="5">
    <source>
        <dbReference type="ARBA" id="ARBA00012135"/>
    </source>
</evidence>
<evidence type="ECO:0000313" key="18">
    <source>
        <dbReference type="Proteomes" id="UP000198752"/>
    </source>
</evidence>
<keyword evidence="11" id="KW-0067">ATP-binding</keyword>
<dbReference type="CDD" id="cd01169">
    <property type="entry name" value="HMPP_kinase"/>
    <property type="match status" value="1"/>
</dbReference>
<evidence type="ECO:0000256" key="10">
    <source>
        <dbReference type="ARBA" id="ARBA00022777"/>
    </source>
</evidence>
<keyword evidence="9" id="KW-0547">Nucleotide-binding</keyword>
<dbReference type="InterPro" id="IPR029056">
    <property type="entry name" value="Ribokinase-like"/>
</dbReference>
<keyword evidence="12" id="KW-0784">Thiamine biosynthesis</keyword>
<dbReference type="EMBL" id="FOOY01000038">
    <property type="protein sequence ID" value="SFG98267.1"/>
    <property type="molecule type" value="Genomic_DNA"/>
</dbReference>
<dbReference type="GO" id="GO:0005829">
    <property type="term" value="C:cytosol"/>
    <property type="evidence" value="ECO:0007669"/>
    <property type="project" value="TreeGrafter"/>
</dbReference>
<gene>
    <name evidence="17" type="ORF">SAMN02982927_03474</name>
</gene>
<evidence type="ECO:0000256" key="4">
    <source>
        <dbReference type="ARBA" id="ARBA00009879"/>
    </source>
</evidence>
<comment type="catalytic activity">
    <reaction evidence="1">
        <text>4-amino-5-hydroxymethyl-2-methylpyrimidine + ATP = 4-amino-2-methyl-5-(phosphooxymethyl)pyrimidine + ADP + H(+)</text>
        <dbReference type="Rhea" id="RHEA:23096"/>
        <dbReference type="ChEBI" id="CHEBI:15378"/>
        <dbReference type="ChEBI" id="CHEBI:16892"/>
        <dbReference type="ChEBI" id="CHEBI:30616"/>
        <dbReference type="ChEBI" id="CHEBI:58354"/>
        <dbReference type="ChEBI" id="CHEBI:456216"/>
        <dbReference type="EC" id="2.7.1.49"/>
    </reaction>
</comment>
<comment type="catalytic activity">
    <reaction evidence="2">
        <text>4-amino-2-methyl-5-(phosphooxymethyl)pyrimidine + ATP = 4-amino-2-methyl-5-(diphosphooxymethyl)pyrimidine + ADP</text>
        <dbReference type="Rhea" id="RHEA:19893"/>
        <dbReference type="ChEBI" id="CHEBI:30616"/>
        <dbReference type="ChEBI" id="CHEBI:57841"/>
        <dbReference type="ChEBI" id="CHEBI:58354"/>
        <dbReference type="ChEBI" id="CHEBI:456216"/>
        <dbReference type="EC" id="2.7.4.7"/>
    </reaction>
</comment>
<dbReference type="RefSeq" id="WP_093674784.1">
    <property type="nucleotide sequence ID" value="NZ_FOOY01000038.1"/>
</dbReference>
<evidence type="ECO:0000256" key="9">
    <source>
        <dbReference type="ARBA" id="ARBA00022741"/>
    </source>
</evidence>
<dbReference type="EC" id="2.7.4.7" evidence="6"/>
<dbReference type="PANTHER" id="PTHR20858:SF17">
    <property type="entry name" value="HYDROXYMETHYLPYRIMIDINE_PHOSPHOMETHYLPYRIMIDINE KINASE THI20-RELATED"/>
    <property type="match status" value="1"/>
</dbReference>
<keyword evidence="8" id="KW-0808">Transferase</keyword>
<evidence type="ECO:0000256" key="15">
    <source>
        <dbReference type="ARBA" id="ARBA00043176"/>
    </source>
</evidence>
<organism evidence="17 18">
    <name type="scientific">Sporolactobacillus nakayamae</name>
    <dbReference type="NCBI Taxonomy" id="269670"/>
    <lineage>
        <taxon>Bacteria</taxon>
        <taxon>Bacillati</taxon>
        <taxon>Bacillota</taxon>
        <taxon>Bacilli</taxon>
        <taxon>Bacillales</taxon>
        <taxon>Sporolactobacillaceae</taxon>
        <taxon>Sporolactobacillus</taxon>
    </lineage>
</organism>
<dbReference type="GO" id="GO:0008972">
    <property type="term" value="F:phosphomethylpyrimidine kinase activity"/>
    <property type="evidence" value="ECO:0007669"/>
    <property type="project" value="UniProtKB-EC"/>
</dbReference>
<evidence type="ECO:0000256" key="11">
    <source>
        <dbReference type="ARBA" id="ARBA00022840"/>
    </source>
</evidence>
<comment type="pathway">
    <text evidence="13">Cofactor biosynthesis; thiamine diphosphate biosynthesis; 4-amino-2-methyl-5-diphosphomethylpyrimidine from 5-amino-1-(5-phospho-D-ribosyl)imidazole: step 2/3.</text>
</comment>
<dbReference type="Pfam" id="PF08543">
    <property type="entry name" value="Phos_pyr_kin"/>
    <property type="match status" value="1"/>
</dbReference>
<evidence type="ECO:0000256" key="6">
    <source>
        <dbReference type="ARBA" id="ARBA00012963"/>
    </source>
</evidence>
<dbReference type="PANTHER" id="PTHR20858">
    <property type="entry name" value="PHOSPHOMETHYLPYRIMIDINE KINASE"/>
    <property type="match status" value="1"/>
</dbReference>
<dbReference type="FunFam" id="3.40.1190.20:FF:000003">
    <property type="entry name" value="Phosphomethylpyrimidine kinase ThiD"/>
    <property type="match status" value="1"/>
</dbReference>
<comment type="similarity">
    <text evidence="4">Belongs to the ThiD family.</text>
</comment>
<dbReference type="Proteomes" id="UP000198752">
    <property type="component" value="Unassembled WGS sequence"/>
</dbReference>
<dbReference type="Gene3D" id="3.40.1190.20">
    <property type="match status" value="1"/>
</dbReference>
<evidence type="ECO:0000313" key="17">
    <source>
        <dbReference type="EMBL" id="SFG98267.1"/>
    </source>
</evidence>
<keyword evidence="18" id="KW-1185">Reference proteome</keyword>
<dbReference type="SUPFAM" id="SSF53613">
    <property type="entry name" value="Ribokinase-like"/>
    <property type="match status" value="1"/>
</dbReference>
<accession>A0A1I2WCA6</accession>
<evidence type="ECO:0000256" key="1">
    <source>
        <dbReference type="ARBA" id="ARBA00000151"/>
    </source>
</evidence>
<evidence type="ECO:0000256" key="8">
    <source>
        <dbReference type="ARBA" id="ARBA00022679"/>
    </source>
</evidence>
<protein>
    <recommendedName>
        <fullName evidence="7">Hydroxymethylpyrimidine/phosphomethylpyrimidine kinase</fullName>
        <ecNumber evidence="5">2.7.1.49</ecNumber>
        <ecNumber evidence="6">2.7.4.7</ecNumber>
    </recommendedName>
    <alternativeName>
        <fullName evidence="14">Hydroxymethylpyrimidine kinase</fullName>
    </alternativeName>
    <alternativeName>
        <fullName evidence="15">Hydroxymethylpyrimidine phosphate kinase</fullName>
    </alternativeName>
</protein>
<evidence type="ECO:0000256" key="3">
    <source>
        <dbReference type="ARBA" id="ARBA00004769"/>
    </source>
</evidence>